<organism evidence="3 4">
    <name type="scientific">Streblomastix strix</name>
    <dbReference type="NCBI Taxonomy" id="222440"/>
    <lineage>
        <taxon>Eukaryota</taxon>
        <taxon>Metamonada</taxon>
        <taxon>Preaxostyla</taxon>
        <taxon>Oxymonadida</taxon>
        <taxon>Streblomastigidae</taxon>
        <taxon>Streblomastix</taxon>
    </lineage>
</organism>
<feature type="region of interest" description="Disordered" evidence="1">
    <location>
        <begin position="527"/>
        <end position="618"/>
    </location>
</feature>
<feature type="transmembrane region" description="Helical" evidence="2">
    <location>
        <begin position="439"/>
        <end position="461"/>
    </location>
</feature>
<sequence length="618" mass="68089">MKPSLSYFASPRALTLLHGAGTLSFLSMFFLTIVSFGDVIFEYPQSFILTFFWFTTAVAALAGFLASIQAVLHKKTLQFFVCAWNIAILPHLVGFALQFMFYLFCENEEFDIAIFPETDSSFILLVVVSLISSIIIIYELFIFYRLLGGMFLEQALIISSLLQPLIFPFIEISPRLAKHQLDNGGGFLSPMLSFNNTPLENIFISASELFIALFFVLAPWGRIVWRRAESILVRRGLFRSWEDIEALDSGVSANRKYKPGFSFGFGFGSGKKKKRGGNGINDGDVVEDSAEFLHFSEDADIAALEQSSSSSQSSSQSSQQQQQQQQSQSQTSQQNQQPQQNKRSDTPPILKFFNFRTRTSSYDDGLHETVFVPVGSDASPLVQASEKHAMRGVKQYRIVAIVVSSFLGALCLVSVLNSIRMQISNFDNEEGEFFNPRGMMQYSFFSHFVYALKTAFILFMVPFSAHLLHTSILPFSEALSKLEKSGNNFGFGQNKDEVGGEAVPLNFGGRQAPFAFGQLHPRIEASDVVGTSGHGGSQTSSVGASASTTVDQHIDDRSTGRPFQGTDQQLIQFPPSVQITDPVNPNLPQKSPAATSISSSESTSTKSPSDTPDSTTTS</sequence>
<feature type="transmembrane region" description="Helical" evidence="2">
    <location>
        <begin position="122"/>
        <end position="144"/>
    </location>
</feature>
<dbReference type="AlphaFoldDB" id="A0A5J4V942"/>
<evidence type="ECO:0000313" key="3">
    <source>
        <dbReference type="EMBL" id="KAA6379013.1"/>
    </source>
</evidence>
<feature type="transmembrane region" description="Helical" evidence="2">
    <location>
        <begin position="47"/>
        <end position="72"/>
    </location>
</feature>
<protein>
    <submittedName>
        <fullName evidence="3">Uncharacterized protein</fullName>
    </submittedName>
</protein>
<gene>
    <name evidence="3" type="ORF">EZS28_025462</name>
</gene>
<evidence type="ECO:0000256" key="1">
    <source>
        <dbReference type="SAM" id="MobiDB-lite"/>
    </source>
</evidence>
<dbReference type="Proteomes" id="UP000324800">
    <property type="component" value="Unassembled WGS sequence"/>
</dbReference>
<feature type="transmembrane region" description="Helical" evidence="2">
    <location>
        <begin position="202"/>
        <end position="225"/>
    </location>
</feature>
<dbReference type="EMBL" id="SNRW01008770">
    <property type="protein sequence ID" value="KAA6379013.1"/>
    <property type="molecule type" value="Genomic_DNA"/>
</dbReference>
<feature type="transmembrane region" description="Helical" evidence="2">
    <location>
        <begin position="79"/>
        <end position="102"/>
    </location>
</feature>
<evidence type="ECO:0000256" key="2">
    <source>
        <dbReference type="SAM" id="Phobius"/>
    </source>
</evidence>
<feature type="transmembrane region" description="Helical" evidence="2">
    <location>
        <begin position="151"/>
        <end position="170"/>
    </location>
</feature>
<evidence type="ECO:0000313" key="4">
    <source>
        <dbReference type="Proteomes" id="UP000324800"/>
    </source>
</evidence>
<feature type="compositionally biased region" description="Low complexity" evidence="1">
    <location>
        <begin position="537"/>
        <end position="550"/>
    </location>
</feature>
<name>A0A5J4V942_9EUKA</name>
<feature type="compositionally biased region" description="Polar residues" evidence="1">
    <location>
        <begin position="565"/>
        <end position="589"/>
    </location>
</feature>
<keyword evidence="2" id="KW-1133">Transmembrane helix</keyword>
<keyword evidence="2" id="KW-0812">Transmembrane</keyword>
<reference evidence="3 4" key="1">
    <citation type="submission" date="2019-03" db="EMBL/GenBank/DDBJ databases">
        <title>Single cell metagenomics reveals metabolic interactions within the superorganism composed of flagellate Streblomastix strix and complex community of Bacteroidetes bacteria on its surface.</title>
        <authorList>
            <person name="Treitli S.C."/>
            <person name="Kolisko M."/>
            <person name="Husnik F."/>
            <person name="Keeling P."/>
            <person name="Hampl V."/>
        </authorList>
    </citation>
    <scope>NUCLEOTIDE SEQUENCE [LARGE SCALE GENOMIC DNA]</scope>
    <source>
        <strain evidence="3">ST1C</strain>
    </source>
</reference>
<feature type="transmembrane region" description="Helical" evidence="2">
    <location>
        <begin position="398"/>
        <end position="419"/>
    </location>
</feature>
<accession>A0A5J4V942</accession>
<feature type="compositionally biased region" description="Low complexity" evidence="1">
    <location>
        <begin position="590"/>
        <end position="618"/>
    </location>
</feature>
<feature type="compositionally biased region" description="Low complexity" evidence="1">
    <location>
        <begin position="306"/>
        <end position="340"/>
    </location>
</feature>
<keyword evidence="2" id="KW-0472">Membrane</keyword>
<proteinExistence type="predicted"/>
<feature type="transmembrane region" description="Helical" evidence="2">
    <location>
        <begin position="20"/>
        <end position="41"/>
    </location>
</feature>
<comment type="caution">
    <text evidence="3">The sequence shown here is derived from an EMBL/GenBank/DDBJ whole genome shotgun (WGS) entry which is preliminary data.</text>
</comment>
<feature type="region of interest" description="Disordered" evidence="1">
    <location>
        <begin position="304"/>
        <end position="348"/>
    </location>
</feature>